<name>A0A2I0TQG4_LIMLA</name>
<dbReference type="EMBL" id="KZ507901">
    <property type="protein sequence ID" value="PKU36034.1"/>
    <property type="molecule type" value="Genomic_DNA"/>
</dbReference>
<sequence length="145" mass="15891">MTVASSCVPFYDPVVTAYLQFEIKMITVFAIVSAVPLKGMPRDEMDSSASAVIAAEVSGANTPDGKTFALPPEKTQECDRHHLKVPVSTEFCCKVEHAENIPTEAQNNAGTLEFRIPDTHVLTDIYCTTGNLVNVYLKLLNFIHC</sequence>
<dbReference type="Proteomes" id="UP000233556">
    <property type="component" value="Unassembled WGS sequence"/>
</dbReference>
<protein>
    <submittedName>
        <fullName evidence="1">Uncharacterized protein</fullName>
    </submittedName>
</protein>
<evidence type="ECO:0000313" key="1">
    <source>
        <dbReference type="EMBL" id="PKU36034.1"/>
    </source>
</evidence>
<gene>
    <name evidence="1" type="ORF">llap_13661</name>
</gene>
<evidence type="ECO:0000313" key="2">
    <source>
        <dbReference type="Proteomes" id="UP000233556"/>
    </source>
</evidence>
<reference evidence="2" key="2">
    <citation type="submission" date="2017-12" db="EMBL/GenBank/DDBJ databases">
        <title>Genome sequence of the Bar-tailed Godwit (Limosa lapponica baueri).</title>
        <authorList>
            <person name="Lima N.C.B."/>
            <person name="Parody-Merino A.M."/>
            <person name="Battley P.F."/>
            <person name="Fidler A.E."/>
            <person name="Prosdocimi F."/>
        </authorList>
    </citation>
    <scope>NUCLEOTIDE SEQUENCE [LARGE SCALE GENOMIC DNA]</scope>
</reference>
<keyword evidence="2" id="KW-1185">Reference proteome</keyword>
<proteinExistence type="predicted"/>
<organism evidence="1 2">
    <name type="scientific">Limosa lapponica baueri</name>
    <dbReference type="NCBI Taxonomy" id="1758121"/>
    <lineage>
        <taxon>Eukaryota</taxon>
        <taxon>Metazoa</taxon>
        <taxon>Chordata</taxon>
        <taxon>Craniata</taxon>
        <taxon>Vertebrata</taxon>
        <taxon>Euteleostomi</taxon>
        <taxon>Archelosauria</taxon>
        <taxon>Archosauria</taxon>
        <taxon>Dinosauria</taxon>
        <taxon>Saurischia</taxon>
        <taxon>Theropoda</taxon>
        <taxon>Coelurosauria</taxon>
        <taxon>Aves</taxon>
        <taxon>Neognathae</taxon>
        <taxon>Neoaves</taxon>
        <taxon>Charadriiformes</taxon>
        <taxon>Scolopacidae</taxon>
        <taxon>Limosa</taxon>
    </lineage>
</organism>
<dbReference type="AlphaFoldDB" id="A0A2I0TQG4"/>
<accession>A0A2I0TQG4</accession>
<reference evidence="2" key="1">
    <citation type="submission" date="2017-11" db="EMBL/GenBank/DDBJ databases">
        <authorList>
            <person name="Lima N.C."/>
            <person name="Parody-Merino A.M."/>
            <person name="Battley P.F."/>
            <person name="Fidler A.E."/>
            <person name="Prosdocimi F."/>
        </authorList>
    </citation>
    <scope>NUCLEOTIDE SEQUENCE [LARGE SCALE GENOMIC DNA]</scope>
</reference>